<feature type="domain" description="AAA+ ATPase" evidence="1">
    <location>
        <begin position="37"/>
        <end position="223"/>
    </location>
</feature>
<organism evidence="2 3">
    <name type="scientific">Hydrocarboniphaga daqingensis</name>
    <dbReference type="NCBI Taxonomy" id="490188"/>
    <lineage>
        <taxon>Bacteria</taxon>
        <taxon>Pseudomonadati</taxon>
        <taxon>Pseudomonadota</taxon>
        <taxon>Gammaproteobacteria</taxon>
        <taxon>Nevskiales</taxon>
        <taxon>Nevskiaceae</taxon>
        <taxon>Hydrocarboniphaga</taxon>
    </lineage>
</organism>
<dbReference type="InterPro" id="IPR055199">
    <property type="entry name" value="Hda_lid"/>
</dbReference>
<dbReference type="Pfam" id="PF22688">
    <property type="entry name" value="Hda_lid"/>
    <property type="match status" value="1"/>
</dbReference>
<evidence type="ECO:0000313" key="2">
    <source>
        <dbReference type="EMBL" id="SHG46761.1"/>
    </source>
</evidence>
<name>A0A1M5K1Z2_9GAMM</name>
<dbReference type="SMART" id="SM00382">
    <property type="entry name" value="AAA"/>
    <property type="match status" value="1"/>
</dbReference>
<dbReference type="GO" id="GO:0032297">
    <property type="term" value="P:negative regulation of DNA-templated DNA replication initiation"/>
    <property type="evidence" value="ECO:0007669"/>
    <property type="project" value="InterPro"/>
</dbReference>
<dbReference type="PANTHER" id="PTHR30050">
    <property type="entry name" value="CHROMOSOMAL REPLICATION INITIATOR PROTEIN DNAA"/>
    <property type="match status" value="1"/>
</dbReference>
<dbReference type="InterPro" id="IPR027417">
    <property type="entry name" value="P-loop_NTPase"/>
</dbReference>
<dbReference type="SUPFAM" id="SSF52540">
    <property type="entry name" value="P-loop containing nucleoside triphosphate hydrolases"/>
    <property type="match status" value="1"/>
</dbReference>
<protein>
    <submittedName>
        <fullName evidence="2">Regulatory inactivation of DnaA Hda protein</fullName>
    </submittedName>
</protein>
<dbReference type="GO" id="GO:0006270">
    <property type="term" value="P:DNA replication initiation"/>
    <property type="evidence" value="ECO:0007669"/>
    <property type="project" value="TreeGrafter"/>
</dbReference>
<dbReference type="AlphaFoldDB" id="A0A1M5K1Z2"/>
<evidence type="ECO:0000313" key="3">
    <source>
        <dbReference type="Proteomes" id="UP000199758"/>
    </source>
</evidence>
<dbReference type="NCBIfam" id="TIGR03420">
    <property type="entry name" value="DnaA_homol_Hda"/>
    <property type="match status" value="1"/>
</dbReference>
<reference evidence="2 3" key="1">
    <citation type="submission" date="2016-11" db="EMBL/GenBank/DDBJ databases">
        <authorList>
            <person name="Jaros S."/>
            <person name="Januszkiewicz K."/>
            <person name="Wedrychowicz H."/>
        </authorList>
    </citation>
    <scope>NUCLEOTIDE SEQUENCE [LARGE SCALE GENOMIC DNA]</scope>
    <source>
        <strain evidence="2 3">CGMCC 1.7049</strain>
    </source>
</reference>
<evidence type="ECO:0000259" key="1">
    <source>
        <dbReference type="SMART" id="SM00382"/>
    </source>
</evidence>
<dbReference type="Gene3D" id="1.10.8.60">
    <property type="match status" value="1"/>
</dbReference>
<dbReference type="Proteomes" id="UP000199758">
    <property type="component" value="Unassembled WGS sequence"/>
</dbReference>
<sequence>MKGEQIPLSVQLRSSASFDTYYAGPNQAAVNALRESSRGGLFLYGAAGSGKTHLLQAAVREAAPGVRAGYLPLRELVQRGAEAVDGYAGYPMLCIDDLDAIADDTQWNHTLIRLLDRLRTEGARWCVSAAAAPERLGGLLPDLRTRLSALPLFALRALGDDDRHQWLRRSAHQRGLELPDDAARWLLNHLPRDTGNLLAAIEELDRASLRDKRRLTLAFVQRTLGLRPQ</sequence>
<accession>A0A1M5K1Z2</accession>
<dbReference type="Gene3D" id="3.40.50.300">
    <property type="entry name" value="P-loop containing nucleotide triphosphate hydrolases"/>
    <property type="match status" value="1"/>
</dbReference>
<dbReference type="EMBL" id="FQWZ01000001">
    <property type="protein sequence ID" value="SHG46761.1"/>
    <property type="molecule type" value="Genomic_DNA"/>
</dbReference>
<dbReference type="STRING" id="490188.SAMN04488068_0322"/>
<dbReference type="InterPro" id="IPR013317">
    <property type="entry name" value="DnaA_dom"/>
</dbReference>
<dbReference type="PANTHER" id="PTHR30050:SF5">
    <property type="entry name" value="DNAA REGULATORY INACTIVATOR HDA"/>
    <property type="match status" value="1"/>
</dbReference>
<keyword evidence="3" id="KW-1185">Reference proteome</keyword>
<dbReference type="InterPro" id="IPR003593">
    <property type="entry name" value="AAA+_ATPase"/>
</dbReference>
<dbReference type="InterPro" id="IPR017788">
    <property type="entry name" value="Hda"/>
</dbReference>
<dbReference type="RefSeq" id="WP_072893019.1">
    <property type="nucleotide sequence ID" value="NZ_FQWZ01000001.1"/>
</dbReference>
<proteinExistence type="predicted"/>
<dbReference type="Pfam" id="PF00308">
    <property type="entry name" value="Bac_DnaA"/>
    <property type="match status" value="1"/>
</dbReference>
<gene>
    <name evidence="2" type="ORF">SAMN04488068_0322</name>
</gene>